<evidence type="ECO:0000313" key="2">
    <source>
        <dbReference type="Proteomes" id="UP000003448"/>
    </source>
</evidence>
<gene>
    <name evidence="1" type="ORF">MILUP08_45437</name>
</gene>
<protein>
    <submittedName>
        <fullName evidence="1">Uncharacterized protein</fullName>
    </submittedName>
</protein>
<name>I0L9Q7_9ACTN</name>
<organism evidence="1 2">
    <name type="scientific">Micromonospora lupini str. Lupac 08</name>
    <dbReference type="NCBI Taxonomy" id="1150864"/>
    <lineage>
        <taxon>Bacteria</taxon>
        <taxon>Bacillati</taxon>
        <taxon>Actinomycetota</taxon>
        <taxon>Actinomycetes</taxon>
        <taxon>Micromonosporales</taxon>
        <taxon>Micromonosporaceae</taxon>
        <taxon>Micromonospora</taxon>
    </lineage>
</organism>
<sequence>MSAASAGPGWVVASSVRTMLSAPGRGIRMRGSLSVPFPPALTVLYQGLCRLVRLATLRAAARGRTRPVTCATVRRRGASYGEAADTFVNLDRNSAGL</sequence>
<dbReference type="Proteomes" id="UP000003448">
    <property type="component" value="Unassembled WGS sequence"/>
</dbReference>
<keyword evidence="2" id="KW-1185">Reference proteome</keyword>
<dbReference type="EMBL" id="CAIE01000039">
    <property type="protein sequence ID" value="CCH20554.1"/>
    <property type="molecule type" value="Genomic_DNA"/>
</dbReference>
<dbReference type="AlphaFoldDB" id="I0L9Q7"/>
<comment type="caution">
    <text evidence="1">The sequence shown here is derived from an EMBL/GenBank/DDBJ whole genome shotgun (WGS) entry which is preliminary data.</text>
</comment>
<reference evidence="2" key="1">
    <citation type="journal article" date="2012" name="J. Bacteriol.">
        <title>Genome Sequence of Micromonospora lupini Lupac 08, Isolated from Root Nodules of Lupinus angustifolius.</title>
        <authorList>
            <person name="Alonso-Vega P."/>
            <person name="Normand P."/>
            <person name="Bacigalupe R."/>
            <person name="Pujic P."/>
            <person name="Lajus A."/>
            <person name="Vallenet D."/>
            <person name="Carro L."/>
            <person name="Coll P."/>
            <person name="Trujillo M.E."/>
        </authorList>
    </citation>
    <scope>NUCLEOTIDE SEQUENCE [LARGE SCALE GENOMIC DNA]</scope>
    <source>
        <strain evidence="2">Lupac 08</strain>
    </source>
</reference>
<proteinExistence type="predicted"/>
<dbReference type="STRING" id="1150864.MILUP08_45437"/>
<accession>I0L9Q7</accession>
<evidence type="ECO:0000313" key="1">
    <source>
        <dbReference type="EMBL" id="CCH20554.1"/>
    </source>
</evidence>